<proteinExistence type="predicted"/>
<dbReference type="NCBIfam" id="TIGR04354">
    <property type="entry name" value="amphi-Trp"/>
    <property type="match status" value="1"/>
</dbReference>
<dbReference type="RefSeq" id="WP_074793298.1">
    <property type="nucleotide sequence ID" value="NZ_FOAD01000003.1"/>
</dbReference>
<accession>A0A1H7NFH2</accession>
<evidence type="ECO:0000259" key="1">
    <source>
        <dbReference type="Pfam" id="PF20068"/>
    </source>
</evidence>
<organism evidence="2 3">
    <name type="scientific">Haloferax larsenii</name>
    <dbReference type="NCBI Taxonomy" id="302484"/>
    <lineage>
        <taxon>Archaea</taxon>
        <taxon>Methanobacteriati</taxon>
        <taxon>Methanobacteriota</taxon>
        <taxon>Stenosarchaea group</taxon>
        <taxon>Halobacteria</taxon>
        <taxon>Halobacteriales</taxon>
        <taxon>Haloferacaceae</taxon>
        <taxon>Haloferax</taxon>
    </lineage>
</organism>
<dbReference type="Proteomes" id="UP000183894">
    <property type="component" value="Unassembled WGS sequence"/>
</dbReference>
<name>A0A1H7NFH2_HALLR</name>
<protein>
    <submittedName>
        <fullName evidence="2">Amphi-Trp domain-containing protein</fullName>
    </submittedName>
</protein>
<dbReference type="OrthoDB" id="194858at2157"/>
<evidence type="ECO:0000313" key="2">
    <source>
        <dbReference type="EMBL" id="SEL21657.1"/>
    </source>
</evidence>
<dbReference type="InterPro" id="IPR027598">
    <property type="entry name" value="Amphi-Trp_dom"/>
</dbReference>
<evidence type="ECO:0000313" key="3">
    <source>
        <dbReference type="Proteomes" id="UP000183894"/>
    </source>
</evidence>
<dbReference type="Pfam" id="PF20068">
    <property type="entry name" value="Amphi-Trp"/>
    <property type="match status" value="1"/>
</dbReference>
<sequence>MGELETEALMSRAEIANYLREFADQLDGEGDVSLELGGRNVTMSPAEPITFKLEGESDWSQGDTEAKQSIEFELVWWRAAATAEEGALNVESETSEE</sequence>
<gene>
    <name evidence="2" type="ORF">SAMN04488691_103278</name>
</gene>
<dbReference type="EMBL" id="FOAD01000003">
    <property type="protein sequence ID" value="SEL21657.1"/>
    <property type="molecule type" value="Genomic_DNA"/>
</dbReference>
<dbReference type="AlphaFoldDB" id="A0A1H7NFH2"/>
<reference evidence="2 3" key="1">
    <citation type="submission" date="2016-10" db="EMBL/GenBank/DDBJ databases">
        <authorList>
            <person name="de Groot N.N."/>
        </authorList>
    </citation>
    <scope>NUCLEOTIDE SEQUENCE [LARGE SCALE GENOMIC DNA]</scope>
    <source>
        <strain evidence="2 3">CDM_5</strain>
    </source>
</reference>
<feature type="domain" description="Amphi-Trp" evidence="1">
    <location>
        <begin position="4"/>
        <end position="91"/>
    </location>
</feature>